<dbReference type="KEGG" id="nev:NTE_02239"/>
<accession>A0A075MT49</accession>
<sequence length="390" mass="42658">MRHSLTAMALSAALVAFLVFAGMLQNVFAPIPLIEQLQGYLDPETKLYVGMGEIVNYSADSYPMGNVKLDLEFQGDNGRVHYSEPTVTNLLPVKGGFSIPPGMALPFVIVLNDTSLSSKVKSIEDVASQTGSGTWKPADLVVTPGQIHSISESEFDGVKYKTWAIEGTILNNYTQPTTHVYVVAGIHEGYRLVGVAGYSQKDKQPLTLGGMEKKNFTLYATMPANVNPDRVNFLAESDDSSMMRDNYLPILSKYSVNGVPVGSVDNVIIDNKTVTFTAELSNFARKDVDFDVVFQVLKVPFSGQYGNTINDDLLLQQSTTADLQVLHSSINALGTATVDYSWTADSGGYYAYAIYVVNDLDSPKMLSKPFMYKVSGYPPRFLASDMLHVK</sequence>
<proteinExistence type="predicted"/>
<organism evidence="1 2">
    <name type="scientific">Candidatus Nitrososphaera evergladensis SR1</name>
    <dbReference type="NCBI Taxonomy" id="1459636"/>
    <lineage>
        <taxon>Archaea</taxon>
        <taxon>Nitrososphaerota</taxon>
        <taxon>Nitrososphaeria</taxon>
        <taxon>Nitrososphaerales</taxon>
        <taxon>Nitrososphaeraceae</taxon>
        <taxon>Nitrososphaera</taxon>
    </lineage>
</organism>
<dbReference type="STRING" id="1459636.NTE_02239"/>
<dbReference type="AlphaFoldDB" id="A0A075MT49"/>
<name>A0A075MT49_9ARCH</name>
<reference evidence="1 2" key="1">
    <citation type="journal article" date="2014" name="PLoS ONE">
        <title>Genome Sequence of Candidatus Nitrososphaera evergladensis from Group I.1b Enriched from Everglades Soil Reveals Novel Genomic Features of the Ammonia-Oxidizing Archaea.</title>
        <authorList>
            <person name="Zhalnina K.V."/>
            <person name="Dias R."/>
            <person name="Leonard M.T."/>
            <person name="Dorr de Quadros P."/>
            <person name="Camargo F.A."/>
            <person name="Drew J.C."/>
            <person name="Farmerie W.G."/>
            <person name="Daroub S.H."/>
            <person name="Triplett E.W."/>
        </authorList>
    </citation>
    <scope>NUCLEOTIDE SEQUENCE [LARGE SCALE GENOMIC DNA]</scope>
    <source>
        <strain evidence="1 2">SR1</strain>
    </source>
</reference>
<dbReference type="Proteomes" id="UP000028194">
    <property type="component" value="Chromosome"/>
</dbReference>
<evidence type="ECO:0000313" key="2">
    <source>
        <dbReference type="Proteomes" id="UP000028194"/>
    </source>
</evidence>
<keyword evidence="2" id="KW-1185">Reference proteome</keyword>
<protein>
    <submittedName>
        <fullName evidence="1">Uncharacterized protein</fullName>
    </submittedName>
</protein>
<evidence type="ECO:0000313" key="1">
    <source>
        <dbReference type="EMBL" id="AIF84293.1"/>
    </source>
</evidence>
<dbReference type="HOGENOM" id="CLU_707137_0_0_2"/>
<gene>
    <name evidence="1" type="ORF">NTE_02239</name>
</gene>
<dbReference type="EMBL" id="CP007174">
    <property type="protein sequence ID" value="AIF84293.1"/>
    <property type="molecule type" value="Genomic_DNA"/>
</dbReference>